<dbReference type="SUPFAM" id="SSF111369">
    <property type="entry name" value="HlyD-like secretion proteins"/>
    <property type="match status" value="1"/>
</dbReference>
<dbReference type="InterPro" id="IPR006143">
    <property type="entry name" value="RND_pump_MFP"/>
</dbReference>
<gene>
    <name evidence="5" type="ORF">MZV50_05530</name>
</gene>
<dbReference type="EMBL" id="CP096040">
    <property type="protein sequence ID" value="USQ97020.1"/>
    <property type="molecule type" value="Genomic_DNA"/>
</dbReference>
<dbReference type="PANTHER" id="PTHR30469:SF38">
    <property type="entry name" value="HLYD FAMILY SECRETION PROTEIN"/>
    <property type="match status" value="1"/>
</dbReference>
<dbReference type="Pfam" id="PF25876">
    <property type="entry name" value="HH_MFP_RND"/>
    <property type="match status" value="1"/>
</dbReference>
<evidence type="ECO:0000256" key="1">
    <source>
        <dbReference type="ARBA" id="ARBA00009477"/>
    </source>
</evidence>
<protein>
    <submittedName>
        <fullName evidence="5">Efflux RND transporter periplasmic adaptor subunit</fullName>
    </submittedName>
</protein>
<dbReference type="Gene3D" id="2.40.420.20">
    <property type="match status" value="1"/>
</dbReference>
<organism evidence="5 6">
    <name type="scientific">Caulobacter segnis</name>
    <dbReference type="NCBI Taxonomy" id="88688"/>
    <lineage>
        <taxon>Bacteria</taxon>
        <taxon>Pseudomonadati</taxon>
        <taxon>Pseudomonadota</taxon>
        <taxon>Alphaproteobacteria</taxon>
        <taxon>Caulobacterales</taxon>
        <taxon>Caulobacteraceae</taxon>
        <taxon>Caulobacter</taxon>
    </lineage>
</organism>
<dbReference type="PROSITE" id="PS51257">
    <property type="entry name" value="PROKAR_LIPOPROTEIN"/>
    <property type="match status" value="1"/>
</dbReference>
<dbReference type="InterPro" id="IPR058624">
    <property type="entry name" value="MdtA-like_HH"/>
</dbReference>
<dbReference type="Gene3D" id="2.40.30.170">
    <property type="match status" value="1"/>
</dbReference>
<keyword evidence="2" id="KW-0732">Signal</keyword>
<feature type="domain" description="Multidrug resistance protein MdtA-like barrel-sandwich hybrid" evidence="4">
    <location>
        <begin position="76"/>
        <end position="194"/>
    </location>
</feature>
<reference evidence="5 6" key="1">
    <citation type="submission" date="2022-04" db="EMBL/GenBank/DDBJ databases">
        <title>Genome sequence of soybean root-associated Caulobacter segnis RL271.</title>
        <authorList>
            <person name="Longley R."/>
            <person name="Bonito G."/>
            <person name="Trigodet F."/>
            <person name="Crosson S."/>
            <person name="Fiebig A."/>
        </authorList>
    </citation>
    <scope>NUCLEOTIDE SEQUENCE [LARGE SCALE GENOMIC DNA]</scope>
    <source>
        <strain evidence="5 6">RL271</strain>
    </source>
</reference>
<evidence type="ECO:0000313" key="6">
    <source>
        <dbReference type="Proteomes" id="UP001057520"/>
    </source>
</evidence>
<name>A0ABY4ZWB2_9CAUL</name>
<dbReference type="Gene3D" id="2.40.50.100">
    <property type="match status" value="1"/>
</dbReference>
<dbReference type="Pfam" id="PF25917">
    <property type="entry name" value="BSH_RND"/>
    <property type="match status" value="1"/>
</dbReference>
<evidence type="ECO:0000259" key="3">
    <source>
        <dbReference type="Pfam" id="PF25876"/>
    </source>
</evidence>
<comment type="similarity">
    <text evidence="1">Belongs to the membrane fusion protein (MFP) (TC 8.A.1) family.</text>
</comment>
<dbReference type="Gene3D" id="1.10.287.470">
    <property type="entry name" value="Helix hairpin bin"/>
    <property type="match status" value="1"/>
</dbReference>
<evidence type="ECO:0000259" key="4">
    <source>
        <dbReference type="Pfam" id="PF25917"/>
    </source>
</evidence>
<evidence type="ECO:0000313" key="5">
    <source>
        <dbReference type="EMBL" id="USQ97020.1"/>
    </source>
</evidence>
<dbReference type="Proteomes" id="UP001057520">
    <property type="component" value="Chromosome"/>
</dbReference>
<dbReference type="PANTHER" id="PTHR30469">
    <property type="entry name" value="MULTIDRUG RESISTANCE PROTEIN MDTA"/>
    <property type="match status" value="1"/>
</dbReference>
<dbReference type="NCBIfam" id="TIGR01730">
    <property type="entry name" value="RND_mfp"/>
    <property type="match status" value="1"/>
</dbReference>
<evidence type="ECO:0000256" key="2">
    <source>
        <dbReference type="SAM" id="SignalP"/>
    </source>
</evidence>
<dbReference type="InterPro" id="IPR058625">
    <property type="entry name" value="MdtA-like_BSH"/>
</dbReference>
<feature type="signal peptide" evidence="2">
    <location>
        <begin position="1"/>
        <end position="28"/>
    </location>
</feature>
<keyword evidence="6" id="KW-1185">Reference proteome</keyword>
<accession>A0ABY4ZWB2</accession>
<feature type="chain" id="PRO_5046604183" evidence="2">
    <location>
        <begin position="29"/>
        <end position="363"/>
    </location>
</feature>
<proteinExistence type="inferred from homology"/>
<sequence>MEQLMWRTRLLASPMLALGALLAAGALAGCGGKPKAEEPIAPTPVEAARVAAPGASGTVTGAGTLERRREMALSFRIPGVLTAMRVEAGDSIRAGQAIAAIDPAGVDARQQQTAADLERARRDVERDRALFDKGYVSRQRIDDRQSALKAAQASYDAARFDRRWASLVSPVSGVVLERRAQAGEVVAAGQVVARVADLSSPLVLRLPLAAREAARVRVGDTAQVMVEDLGNQALSGRVTRVGEAADTRTGAIAVEIELSAPPPALRSGQVAHATLQVRAAPAQAATFSRIPAEAMLEASGQRGFVYRFDRGKARRTAVTFGGFDGDDALVAGLPDGTQVITAGAGFVADGEAVRVVDPTHLGR</sequence>
<feature type="domain" description="Multidrug resistance protein MdtA-like alpha-helical hairpin" evidence="3">
    <location>
        <begin position="107"/>
        <end position="158"/>
    </location>
</feature>